<feature type="region of interest" description="Disordered" evidence="1">
    <location>
        <begin position="377"/>
        <end position="400"/>
    </location>
</feature>
<dbReference type="AlphaFoldDB" id="A0A0G1RLB5"/>
<proteinExistence type="predicted"/>
<dbReference type="PANTHER" id="PTHR21666">
    <property type="entry name" value="PEPTIDASE-RELATED"/>
    <property type="match status" value="1"/>
</dbReference>
<reference evidence="4 5" key="1">
    <citation type="journal article" date="2015" name="Nature">
        <title>rRNA introns, odd ribosomes, and small enigmatic genomes across a large radiation of phyla.</title>
        <authorList>
            <person name="Brown C.T."/>
            <person name="Hug L.A."/>
            <person name="Thomas B.C."/>
            <person name="Sharon I."/>
            <person name="Castelle C.J."/>
            <person name="Singh A."/>
            <person name="Wilkins M.J."/>
            <person name="Williams K.H."/>
            <person name="Banfield J.F."/>
        </authorList>
    </citation>
    <scope>NUCLEOTIDE SEQUENCE [LARGE SCALE GENOMIC DNA]</scope>
</reference>
<evidence type="ECO:0000259" key="3">
    <source>
        <dbReference type="Pfam" id="PF01551"/>
    </source>
</evidence>
<feature type="transmembrane region" description="Helical" evidence="2">
    <location>
        <begin position="572"/>
        <end position="594"/>
    </location>
</feature>
<keyword evidence="2" id="KW-0812">Transmembrane</keyword>
<feature type="compositionally biased region" description="Polar residues" evidence="1">
    <location>
        <begin position="384"/>
        <end position="400"/>
    </location>
</feature>
<dbReference type="EMBL" id="LCNO01000006">
    <property type="protein sequence ID" value="KKU58089.1"/>
    <property type="molecule type" value="Genomic_DNA"/>
</dbReference>
<comment type="caution">
    <text evidence="4">The sequence shown here is derived from an EMBL/GenBank/DDBJ whole genome shotgun (WGS) entry which is preliminary data.</text>
</comment>
<dbReference type="PANTHER" id="PTHR21666:SF270">
    <property type="entry name" value="MUREIN HYDROLASE ACTIVATOR ENVC"/>
    <property type="match status" value="1"/>
</dbReference>
<dbReference type="GO" id="GO:0004222">
    <property type="term" value="F:metalloendopeptidase activity"/>
    <property type="evidence" value="ECO:0007669"/>
    <property type="project" value="TreeGrafter"/>
</dbReference>
<dbReference type="InterPro" id="IPR050570">
    <property type="entry name" value="Cell_wall_metabolism_enzyme"/>
</dbReference>
<evidence type="ECO:0000313" key="5">
    <source>
        <dbReference type="Proteomes" id="UP000034307"/>
    </source>
</evidence>
<dbReference type="InterPro" id="IPR016047">
    <property type="entry name" value="M23ase_b-sheet_dom"/>
</dbReference>
<dbReference type="SUPFAM" id="SSF51261">
    <property type="entry name" value="Duplicated hybrid motif"/>
    <property type="match status" value="1"/>
</dbReference>
<sequence length="787" mass="84920">MNDLAAQRLKILNRIRGLLWKYEQHRKHPANLWTDEDATELQGLLDFVETLVPPDEFEKGASPRDFDLVEFDEQDWKNLKEKIDKFTDKISAWIKNHGASNMPDKDVLAAAEKAAVAARDETPATPERTALATRLSTRFKLPAIDAQGLAATMTTPQIAYDTAEILSPVSDPLASASLVSVLDPVFQTSTEYVALTNYFSSTTQLPPDHPVVTATAIAALSQPHLTVASTPAIEAVLTPTASSWLSGHLPQLNASISAAQNRLTDSSLLNTAIATDLSLGASKSQSTINQAQFILKQAYPILLPYHQQAEKIITNPEKVKEFQLFLKRFAIALAKSQGQDVPPEVIKAIEESSLTNYFQLKKIEAVAQPEELALTEDLAEEEPVSTQTATPSPKDSSSPRLQRLNDKIEFIKKTADTIEKIEGLLGAEVFGMTVGELAGILGTSTFLAGSLMVALTGAYVGTTGLAEEAGLLNQWATLLNQGHLTWSFARGIDQVFSTLPHWVSRLPYGFQPAVKAFGLIMRSFAHFADGIFRIFTPPQPVSITQSLGRLGVRANVALSSIGTAAVASVTSFLTITAVVFLSLPIVVALILFIINSSAFVVPPSGSSGNVGYLPGCPAEMWPVTIQEKYVVTQGPGGPGSHGPPGAKVYEEAIDIFPIPVYNPSLNLIVATHPGIVTASKKDGWGGNYIYLKDTCGGNFKTSYVHQLVNYVTVGQVVNTGDIIGVMGYTGHVSSRSPSGAHLHYAFLNTDGTWKNRKESPPFMITPYIPKTVPQLCNSVSECKTSLP</sequence>
<dbReference type="InterPro" id="IPR011055">
    <property type="entry name" value="Dup_hybrid_motif"/>
</dbReference>
<dbReference type="Pfam" id="PF01551">
    <property type="entry name" value="Peptidase_M23"/>
    <property type="match status" value="1"/>
</dbReference>
<feature type="domain" description="M23ase beta-sheet core" evidence="3">
    <location>
        <begin position="667"/>
        <end position="748"/>
    </location>
</feature>
<keyword evidence="2" id="KW-1133">Transmembrane helix</keyword>
<gene>
    <name evidence="4" type="ORF">UX80_C0006G0059</name>
</gene>
<dbReference type="Gene3D" id="2.70.70.10">
    <property type="entry name" value="Glucose Permease (Domain IIA)"/>
    <property type="match status" value="1"/>
</dbReference>
<evidence type="ECO:0000256" key="1">
    <source>
        <dbReference type="SAM" id="MobiDB-lite"/>
    </source>
</evidence>
<accession>A0A0G1RLB5</accession>
<keyword evidence="2" id="KW-0472">Membrane</keyword>
<dbReference type="CDD" id="cd12797">
    <property type="entry name" value="M23_peptidase"/>
    <property type="match status" value="1"/>
</dbReference>
<dbReference type="STRING" id="1618358.UX80_C0006G0059"/>
<name>A0A0G1RLB5_9BACT</name>
<evidence type="ECO:0000256" key="2">
    <source>
        <dbReference type="SAM" id="Phobius"/>
    </source>
</evidence>
<dbReference type="Proteomes" id="UP000034307">
    <property type="component" value="Unassembled WGS sequence"/>
</dbReference>
<organism evidence="4 5">
    <name type="scientific">Candidatus Amesbacteria bacterium GW2011_GWA2_47_11b</name>
    <dbReference type="NCBI Taxonomy" id="1618358"/>
    <lineage>
        <taxon>Bacteria</taxon>
        <taxon>Candidatus Amesiibacteriota</taxon>
    </lineage>
</organism>
<evidence type="ECO:0000313" key="4">
    <source>
        <dbReference type="EMBL" id="KKU58089.1"/>
    </source>
</evidence>
<protein>
    <recommendedName>
        <fullName evidence="3">M23ase beta-sheet core domain-containing protein</fullName>
    </recommendedName>
</protein>